<dbReference type="EMBL" id="FUYP01000008">
    <property type="protein sequence ID" value="SKB53287.1"/>
    <property type="molecule type" value="Genomic_DNA"/>
</dbReference>
<dbReference type="Proteomes" id="UP000190044">
    <property type="component" value="Unassembled WGS sequence"/>
</dbReference>
<dbReference type="InterPro" id="IPR000160">
    <property type="entry name" value="GGDEF_dom"/>
</dbReference>
<gene>
    <name evidence="4" type="ORF">SAMN06295937_1008102</name>
</gene>
<dbReference type="SMART" id="SM00052">
    <property type="entry name" value="EAL"/>
    <property type="match status" value="1"/>
</dbReference>
<sequence>MRAETIVPKEWDRSEGAKRDIVAGGIVIAAILLFVGTGSNVMQSVVRALAGAGGGTDRVLAATLILNIALILFGWRRYDDLNREIRERTLAEKRARFLADTDPLTGYLNRRALLAAGPSLVAAAAAERRHVALLLLDLDHFKRVNDIHGHVAGDHVLQVAAERITAILPPNATKARLGGDEFVAMIAFEPAARHQIDALAAALVAALEEPVEYEGQRIRIGSSLGIALATGQNVTMEMLVRQADIAMYHGKEKGRHRHIWFEPGMEMAMQARNQIETGIRNGMPRGEFVPHFEPQVDIASGRLVGFEMLMRWDSPEHGMIPPERFIPIAEESGLIGELSLRVIRAAMEIAKGWDPSIVLAVNISPQQLKDPWFSQKLTKLLAETGFPAGQLEVEITESSLFENLALVRSIVTSLKNQGVSLALDDFGTGYSSLSHLRALPFDRIKIDKSFVAAMRGSADAQAIVVAIVRLGESLGMPITAEGVEDSATATELTRLGCAKGQGWHYGRAMSAVDTAEMLAERGLLRTPLKARNAPDGESAPLRKSA</sequence>
<dbReference type="PANTHER" id="PTHR44757:SF2">
    <property type="entry name" value="BIOFILM ARCHITECTURE MAINTENANCE PROTEIN MBAA"/>
    <property type="match status" value="1"/>
</dbReference>
<dbReference type="PROSITE" id="PS50887">
    <property type="entry name" value="GGDEF"/>
    <property type="match status" value="1"/>
</dbReference>
<dbReference type="SMART" id="SM00267">
    <property type="entry name" value="GGDEF"/>
    <property type="match status" value="1"/>
</dbReference>
<feature type="domain" description="GGDEF" evidence="3">
    <location>
        <begin position="129"/>
        <end position="263"/>
    </location>
</feature>
<evidence type="ECO:0000313" key="4">
    <source>
        <dbReference type="EMBL" id="SKB53287.1"/>
    </source>
</evidence>
<dbReference type="SUPFAM" id="SSF55073">
    <property type="entry name" value="Nucleotide cyclase"/>
    <property type="match status" value="1"/>
</dbReference>
<evidence type="ECO:0000256" key="1">
    <source>
        <dbReference type="SAM" id="Phobius"/>
    </source>
</evidence>
<dbReference type="SUPFAM" id="SSF141868">
    <property type="entry name" value="EAL domain-like"/>
    <property type="match status" value="1"/>
</dbReference>
<evidence type="ECO:0000259" key="2">
    <source>
        <dbReference type="PROSITE" id="PS50883"/>
    </source>
</evidence>
<accession>A0A1T5C1N6</accession>
<dbReference type="CDD" id="cd01948">
    <property type="entry name" value="EAL"/>
    <property type="match status" value="1"/>
</dbReference>
<protein>
    <submittedName>
        <fullName evidence="4">Diguanylate cyclase/phosphodiesterase</fullName>
    </submittedName>
</protein>
<reference evidence="5" key="1">
    <citation type="submission" date="2017-02" db="EMBL/GenBank/DDBJ databases">
        <authorList>
            <person name="Varghese N."/>
            <person name="Submissions S."/>
        </authorList>
    </citation>
    <scope>NUCLEOTIDE SEQUENCE [LARGE SCALE GENOMIC DNA]</scope>
    <source>
        <strain evidence="5">R11H</strain>
    </source>
</reference>
<dbReference type="PROSITE" id="PS50883">
    <property type="entry name" value="EAL"/>
    <property type="match status" value="1"/>
</dbReference>
<dbReference type="Pfam" id="PF00990">
    <property type="entry name" value="GGDEF"/>
    <property type="match status" value="1"/>
</dbReference>
<dbReference type="NCBIfam" id="TIGR00254">
    <property type="entry name" value="GGDEF"/>
    <property type="match status" value="1"/>
</dbReference>
<dbReference type="CDD" id="cd01949">
    <property type="entry name" value="GGDEF"/>
    <property type="match status" value="1"/>
</dbReference>
<name>A0A1T5C1N6_9SPHN</name>
<feature type="domain" description="EAL" evidence="2">
    <location>
        <begin position="272"/>
        <end position="522"/>
    </location>
</feature>
<dbReference type="InterPro" id="IPR001633">
    <property type="entry name" value="EAL_dom"/>
</dbReference>
<dbReference type="OrthoDB" id="9814202at2"/>
<dbReference type="InterPro" id="IPR052155">
    <property type="entry name" value="Biofilm_reg_signaling"/>
</dbReference>
<keyword evidence="5" id="KW-1185">Reference proteome</keyword>
<evidence type="ECO:0000313" key="5">
    <source>
        <dbReference type="Proteomes" id="UP000190044"/>
    </source>
</evidence>
<dbReference type="InterPro" id="IPR035919">
    <property type="entry name" value="EAL_sf"/>
</dbReference>
<organism evidence="4 5">
    <name type="scientific">Sphingopyxis flava</name>
    <dbReference type="NCBI Taxonomy" id="1507287"/>
    <lineage>
        <taxon>Bacteria</taxon>
        <taxon>Pseudomonadati</taxon>
        <taxon>Pseudomonadota</taxon>
        <taxon>Alphaproteobacteria</taxon>
        <taxon>Sphingomonadales</taxon>
        <taxon>Sphingomonadaceae</taxon>
        <taxon>Sphingopyxis</taxon>
    </lineage>
</organism>
<feature type="transmembrane region" description="Helical" evidence="1">
    <location>
        <begin position="21"/>
        <end position="39"/>
    </location>
</feature>
<dbReference type="InterPro" id="IPR043128">
    <property type="entry name" value="Rev_trsase/Diguanyl_cyclase"/>
</dbReference>
<dbReference type="Pfam" id="PF00563">
    <property type="entry name" value="EAL"/>
    <property type="match status" value="1"/>
</dbReference>
<keyword evidence="1" id="KW-1133">Transmembrane helix</keyword>
<keyword evidence="1" id="KW-0812">Transmembrane</keyword>
<dbReference type="InterPro" id="IPR029787">
    <property type="entry name" value="Nucleotide_cyclase"/>
</dbReference>
<dbReference type="Gene3D" id="3.20.20.450">
    <property type="entry name" value="EAL domain"/>
    <property type="match status" value="1"/>
</dbReference>
<proteinExistence type="predicted"/>
<evidence type="ECO:0000259" key="3">
    <source>
        <dbReference type="PROSITE" id="PS50887"/>
    </source>
</evidence>
<keyword evidence="1" id="KW-0472">Membrane</keyword>
<dbReference type="RefSeq" id="WP_079638264.1">
    <property type="nucleotide sequence ID" value="NZ_FUYP01000008.1"/>
</dbReference>
<dbReference type="Gene3D" id="3.30.70.270">
    <property type="match status" value="1"/>
</dbReference>
<dbReference type="AlphaFoldDB" id="A0A1T5C1N6"/>
<feature type="transmembrane region" description="Helical" evidence="1">
    <location>
        <begin position="59"/>
        <end position="78"/>
    </location>
</feature>
<dbReference type="PANTHER" id="PTHR44757">
    <property type="entry name" value="DIGUANYLATE CYCLASE DGCP"/>
    <property type="match status" value="1"/>
</dbReference>